<feature type="transmembrane region" description="Helical" evidence="1">
    <location>
        <begin position="6"/>
        <end position="28"/>
    </location>
</feature>
<dbReference type="SUPFAM" id="SSF51322">
    <property type="entry name" value="Cyanovirin-N"/>
    <property type="match status" value="1"/>
</dbReference>
<sequence length="112" mass="11801">MSTFAIILLILLILIIIGAIIGLIVYFVRRNRRQNNPYPPITPINNCTLPTGAWQQTCTNPSLNGSTLTAQCRDSAGTPKSTTLDLSKCASGPVTNNAGILTCTPGTGLCPA</sequence>
<reference evidence="3" key="1">
    <citation type="submission" date="2018-01" db="EMBL/GenBank/DDBJ databases">
        <title>Testimony of 'menage a trois' revealed by the proteome of Megavirus virophage.</title>
        <authorList>
            <person name="Jeudy S."/>
            <person name="Bertaux L."/>
            <person name="Alempic J.-M."/>
            <person name="Lartigue A."/>
            <person name="Legendre M."/>
            <person name="Philippe N."/>
            <person name="Beucher L."/>
            <person name="Biondi E."/>
            <person name="Juul S."/>
            <person name="Turner D."/>
            <person name="Coute Y."/>
            <person name="Claverie J.-M."/>
            <person name="Abergel C."/>
        </authorList>
    </citation>
    <scope>NUCLEOTIDE SEQUENCE [LARGE SCALE GENOMIC DNA]</scope>
</reference>
<gene>
    <name evidence="2" type="ORF">mc_563</name>
</gene>
<evidence type="ECO:0000256" key="1">
    <source>
        <dbReference type="SAM" id="Phobius"/>
    </source>
</evidence>
<keyword evidence="3" id="KW-1185">Reference proteome</keyword>
<evidence type="ECO:0000313" key="3">
    <source>
        <dbReference type="Proteomes" id="UP000289600"/>
    </source>
</evidence>
<dbReference type="Gene3D" id="2.30.60.10">
    <property type="entry name" value="Cyanovirin-N"/>
    <property type="match status" value="1"/>
</dbReference>
<evidence type="ECO:0000313" key="2">
    <source>
        <dbReference type="EMBL" id="AVL94949.1"/>
    </source>
</evidence>
<protein>
    <submittedName>
        <fullName evidence="2">Cyanovirin-N domain protein</fullName>
    </submittedName>
</protein>
<dbReference type="Proteomes" id="UP000289600">
    <property type="component" value="Segment"/>
</dbReference>
<keyword evidence="1" id="KW-0812">Transmembrane</keyword>
<accession>A0A2P1EM42</accession>
<proteinExistence type="predicted"/>
<keyword evidence="1" id="KW-0472">Membrane</keyword>
<keyword evidence="1" id="KW-1133">Transmembrane helix</keyword>
<organism evidence="2 3">
    <name type="scientific">Moumouvirus australiensis</name>
    <dbReference type="NCBI Taxonomy" id="2109587"/>
    <lineage>
        <taxon>Viruses</taxon>
        <taxon>Varidnaviria</taxon>
        <taxon>Bamfordvirae</taxon>
        <taxon>Nucleocytoviricota</taxon>
        <taxon>Megaviricetes</taxon>
        <taxon>Imitervirales</taxon>
        <taxon>Mimiviridae</taxon>
        <taxon>Megamimivirinae</taxon>
        <taxon>Moumouvirus</taxon>
        <taxon>Moumouvirus australiense</taxon>
    </lineage>
</organism>
<dbReference type="EMBL" id="MG807320">
    <property type="protein sequence ID" value="AVL94949.1"/>
    <property type="molecule type" value="Genomic_DNA"/>
</dbReference>
<dbReference type="InterPro" id="IPR036673">
    <property type="entry name" value="Cyanovirin-N_sf"/>
</dbReference>
<name>A0A2P1EM42_9VIRU</name>